<evidence type="ECO:0000256" key="3">
    <source>
        <dbReference type="ARBA" id="ARBA00023002"/>
    </source>
</evidence>
<keyword evidence="3" id="KW-0560">Oxidoreductase</keyword>
<name>F6EEP0_HOYSD</name>
<dbReference type="Gene3D" id="3.90.380.10">
    <property type="entry name" value="Naphthalene 1,2-dioxygenase Alpha Subunit, Chain A, domain 1"/>
    <property type="match status" value="1"/>
</dbReference>
<dbReference type="Proteomes" id="UP000009235">
    <property type="component" value="Chromosome"/>
</dbReference>
<dbReference type="Pfam" id="PF19112">
    <property type="entry name" value="VanA_C"/>
    <property type="match status" value="1"/>
</dbReference>
<keyword evidence="2" id="KW-0479">Metal-binding</keyword>
<sequence length="341" mass="38849">MRTNYPFNCWYIAAASEEIKTGLFTRRVLDQPVVMFRRGTGEVVAMEDRCLHRAYPLSKGRIEDDRIVCGYHGCTYDAGGRLVDVPSQGNVPPGARVRTYPIHEKSGFVWLWLGEPAAARLRPPPRIPWSAEEDGWGKSLEVSSVRANYLLLHEHYLDLTNVFHMYPEAAPPDIHTLPPLNEVEVSELSVSYSRQTVPTRPASWEMDVAGLAADTKLPRVEEGIFVSPALHVQRYIVGPDGEKPYVLLRVQGFTPESHGATHVFLQIQRNYAITDDSVTGYLRTMFHEMGKRDQDVLETVQQQLDQETRPHRDLNFKADRAAIRARRIAQQMVDDERFVLR</sequence>
<dbReference type="InterPro" id="IPR044043">
    <property type="entry name" value="VanA_C_cat"/>
</dbReference>
<dbReference type="GO" id="GO:0051537">
    <property type="term" value="F:2 iron, 2 sulfur cluster binding"/>
    <property type="evidence" value="ECO:0007669"/>
    <property type="project" value="UniProtKB-KW"/>
</dbReference>
<dbReference type="PROSITE" id="PS00570">
    <property type="entry name" value="RING_HYDROXYL_ALPHA"/>
    <property type="match status" value="1"/>
</dbReference>
<reference evidence="7 8" key="1">
    <citation type="journal article" date="2011" name="J. Bacteriol.">
        <title>Complete genome sequence of Amycolicicoccus subflavus DQS3-9A1T, an actinomycete isolated from crude oil-polluted soil.</title>
        <authorList>
            <person name="Cai M."/>
            <person name="Chen W.M."/>
            <person name="Nie Y."/>
            <person name="Chi C.Q."/>
            <person name="Wang Y.N."/>
            <person name="Tang Y.Q."/>
            <person name="Li G.Y."/>
            <person name="Wu X.L."/>
        </authorList>
    </citation>
    <scope>NUCLEOTIDE SEQUENCE [LARGE SCALE GENOMIC DNA]</scope>
    <source>
        <strain evidence="8">DSM 45089 / DQS3-9A1</strain>
    </source>
</reference>
<dbReference type="SUPFAM" id="SSF50022">
    <property type="entry name" value="ISP domain"/>
    <property type="match status" value="1"/>
</dbReference>
<dbReference type="GO" id="GO:0016705">
    <property type="term" value="F:oxidoreductase activity, acting on paired donors, with incorporation or reduction of molecular oxygen"/>
    <property type="evidence" value="ECO:0007669"/>
    <property type="project" value="UniProtKB-ARBA"/>
</dbReference>
<proteinExistence type="predicted"/>
<dbReference type="STRING" id="443218.AS9A_2393"/>
<dbReference type="OrthoDB" id="5243643at2"/>
<gene>
    <name evidence="7" type="ordered locus">AS9A_2393</name>
</gene>
<keyword evidence="8" id="KW-1185">Reference proteome</keyword>
<dbReference type="PROSITE" id="PS51296">
    <property type="entry name" value="RIESKE"/>
    <property type="match status" value="1"/>
</dbReference>
<dbReference type="KEGG" id="asd:AS9A_2393"/>
<evidence type="ECO:0000256" key="5">
    <source>
        <dbReference type="ARBA" id="ARBA00023014"/>
    </source>
</evidence>
<dbReference type="GO" id="GO:0005506">
    <property type="term" value="F:iron ion binding"/>
    <property type="evidence" value="ECO:0007669"/>
    <property type="project" value="InterPro"/>
</dbReference>
<dbReference type="PANTHER" id="PTHR21266">
    <property type="entry name" value="IRON-SULFUR DOMAIN CONTAINING PROTEIN"/>
    <property type="match status" value="1"/>
</dbReference>
<evidence type="ECO:0000256" key="1">
    <source>
        <dbReference type="ARBA" id="ARBA00022714"/>
    </source>
</evidence>
<keyword evidence="1" id="KW-0001">2Fe-2S</keyword>
<dbReference type="HOGENOM" id="CLU_039484_0_0_11"/>
<evidence type="ECO:0000259" key="6">
    <source>
        <dbReference type="PROSITE" id="PS51296"/>
    </source>
</evidence>
<dbReference type="eggNOG" id="COG4638">
    <property type="taxonomic scope" value="Bacteria"/>
</dbReference>
<evidence type="ECO:0000256" key="4">
    <source>
        <dbReference type="ARBA" id="ARBA00023004"/>
    </source>
</evidence>
<evidence type="ECO:0000256" key="2">
    <source>
        <dbReference type="ARBA" id="ARBA00022723"/>
    </source>
</evidence>
<dbReference type="SUPFAM" id="SSF55961">
    <property type="entry name" value="Bet v1-like"/>
    <property type="match status" value="1"/>
</dbReference>
<organism evidence="7 8">
    <name type="scientific">Hoyosella subflava (strain DSM 45089 / JCM 17490 / NBRC 109087 / DQS3-9A1)</name>
    <name type="common">Amycolicicoccus subflavus</name>
    <dbReference type="NCBI Taxonomy" id="443218"/>
    <lineage>
        <taxon>Bacteria</taxon>
        <taxon>Bacillati</taxon>
        <taxon>Actinomycetota</taxon>
        <taxon>Actinomycetes</taxon>
        <taxon>Mycobacteriales</taxon>
        <taxon>Hoyosellaceae</taxon>
        <taxon>Hoyosella</taxon>
    </lineage>
</organism>
<dbReference type="Gene3D" id="2.102.10.10">
    <property type="entry name" value="Rieske [2Fe-2S] iron-sulphur domain"/>
    <property type="match status" value="1"/>
</dbReference>
<dbReference type="EMBL" id="CP002786">
    <property type="protein sequence ID" value="AEF40840.1"/>
    <property type="molecule type" value="Genomic_DNA"/>
</dbReference>
<dbReference type="InterPro" id="IPR015881">
    <property type="entry name" value="ARHD_Rieske_2Fe_2S"/>
</dbReference>
<protein>
    <recommendedName>
        <fullName evidence="6">Rieske domain-containing protein</fullName>
    </recommendedName>
</protein>
<dbReference type="InterPro" id="IPR050584">
    <property type="entry name" value="Cholesterol_7-desaturase"/>
</dbReference>
<dbReference type="PANTHER" id="PTHR21266:SF60">
    <property type="entry name" value="3-KETOSTEROID-9-ALPHA-MONOOXYGENASE, OXYGENASE COMPONENT"/>
    <property type="match status" value="1"/>
</dbReference>
<keyword evidence="5" id="KW-0411">Iron-sulfur</keyword>
<dbReference type="Pfam" id="PF00355">
    <property type="entry name" value="Rieske"/>
    <property type="match status" value="1"/>
</dbReference>
<dbReference type="AlphaFoldDB" id="F6EEP0"/>
<dbReference type="GO" id="GO:0004497">
    <property type="term" value="F:monooxygenase activity"/>
    <property type="evidence" value="ECO:0007669"/>
    <property type="project" value="UniProtKB-ARBA"/>
</dbReference>
<feature type="domain" description="Rieske" evidence="6">
    <location>
        <begin position="10"/>
        <end position="111"/>
    </location>
</feature>
<dbReference type="RefSeq" id="WP_013807189.1">
    <property type="nucleotide sequence ID" value="NC_015564.1"/>
</dbReference>
<accession>F6EEP0</accession>
<evidence type="ECO:0000313" key="7">
    <source>
        <dbReference type="EMBL" id="AEF40840.1"/>
    </source>
</evidence>
<dbReference type="InterPro" id="IPR036922">
    <property type="entry name" value="Rieske_2Fe-2S_sf"/>
</dbReference>
<dbReference type="InterPro" id="IPR017941">
    <property type="entry name" value="Rieske_2Fe-2S"/>
</dbReference>
<evidence type="ECO:0000313" key="8">
    <source>
        <dbReference type="Proteomes" id="UP000009235"/>
    </source>
</evidence>
<keyword evidence="4" id="KW-0408">Iron</keyword>